<evidence type="ECO:0000256" key="1">
    <source>
        <dbReference type="ARBA" id="ARBA00022450"/>
    </source>
</evidence>
<proteinExistence type="predicted"/>
<dbReference type="RefSeq" id="WP_067510848.1">
    <property type="nucleotide sequence ID" value="NZ_CP107943.1"/>
</dbReference>
<sequence length="86" mass="9670">MDDTLFTERRDWLRAKVAYYVEREPEEIGFDTPLTAYGLNSVFALTIAADIEDELGITVEPEVMWEHPTINALTPALLAGQKTPTT</sequence>
<protein>
    <submittedName>
        <fullName evidence="4">Phosphopantetheine binding protein</fullName>
    </submittedName>
</protein>
<organism evidence="4 5">
    <name type="scientific">Nocardia puris</name>
    <dbReference type="NCBI Taxonomy" id="208602"/>
    <lineage>
        <taxon>Bacteria</taxon>
        <taxon>Bacillati</taxon>
        <taxon>Actinomycetota</taxon>
        <taxon>Actinomycetes</taxon>
        <taxon>Mycobacteriales</taxon>
        <taxon>Nocardiaceae</taxon>
        <taxon>Nocardia</taxon>
    </lineage>
</organism>
<dbReference type="Proteomes" id="UP000252586">
    <property type="component" value="Unassembled WGS sequence"/>
</dbReference>
<dbReference type="InterPro" id="IPR009081">
    <property type="entry name" value="PP-bd_ACP"/>
</dbReference>
<evidence type="ECO:0000313" key="5">
    <source>
        <dbReference type="Proteomes" id="UP000252586"/>
    </source>
</evidence>
<evidence type="ECO:0000256" key="2">
    <source>
        <dbReference type="ARBA" id="ARBA00022553"/>
    </source>
</evidence>
<dbReference type="Gene3D" id="1.10.1200.10">
    <property type="entry name" value="ACP-like"/>
    <property type="match status" value="1"/>
</dbReference>
<dbReference type="SUPFAM" id="SSF47336">
    <property type="entry name" value="ACP-like"/>
    <property type="match status" value="1"/>
</dbReference>
<evidence type="ECO:0000259" key="3">
    <source>
        <dbReference type="PROSITE" id="PS50075"/>
    </source>
</evidence>
<dbReference type="AlphaFoldDB" id="A0A366D121"/>
<dbReference type="SMART" id="SM00823">
    <property type="entry name" value="PKS_PP"/>
    <property type="match status" value="1"/>
</dbReference>
<keyword evidence="2" id="KW-0597">Phosphoprotein</keyword>
<name>A0A366D121_9NOCA</name>
<dbReference type="EMBL" id="QNRE01000018">
    <property type="protein sequence ID" value="RBO83605.1"/>
    <property type="molecule type" value="Genomic_DNA"/>
</dbReference>
<dbReference type="STRING" id="1210090.GCA_001613185_04136"/>
<evidence type="ECO:0000313" key="4">
    <source>
        <dbReference type="EMBL" id="RBO83605.1"/>
    </source>
</evidence>
<reference evidence="4 5" key="1">
    <citation type="submission" date="2018-06" db="EMBL/GenBank/DDBJ databases">
        <title>Genomic Encyclopedia of Type Strains, Phase IV (KMG-IV): sequencing the most valuable type-strain genomes for metagenomic binning, comparative biology and taxonomic classification.</title>
        <authorList>
            <person name="Goeker M."/>
        </authorList>
    </citation>
    <scope>NUCLEOTIDE SEQUENCE [LARGE SCALE GENOMIC DNA]</scope>
    <source>
        <strain evidence="4 5">DSM 44599</strain>
    </source>
</reference>
<gene>
    <name evidence="4" type="ORF">DFR74_11829</name>
</gene>
<keyword evidence="5" id="KW-1185">Reference proteome</keyword>
<feature type="domain" description="Carrier" evidence="3">
    <location>
        <begin position="4"/>
        <end position="81"/>
    </location>
</feature>
<comment type="caution">
    <text evidence="4">The sequence shown here is derived from an EMBL/GenBank/DDBJ whole genome shotgun (WGS) entry which is preliminary data.</text>
</comment>
<dbReference type="InterPro" id="IPR036736">
    <property type="entry name" value="ACP-like_sf"/>
</dbReference>
<dbReference type="PROSITE" id="PS50075">
    <property type="entry name" value="CARRIER"/>
    <property type="match status" value="1"/>
</dbReference>
<accession>A0A366D121</accession>
<keyword evidence="1" id="KW-0596">Phosphopantetheine</keyword>
<dbReference type="Pfam" id="PF00550">
    <property type="entry name" value="PP-binding"/>
    <property type="match status" value="1"/>
</dbReference>
<dbReference type="InterPro" id="IPR020806">
    <property type="entry name" value="PKS_PP-bd"/>
</dbReference>
<dbReference type="OrthoDB" id="9023404at2"/>
<dbReference type="GO" id="GO:0031177">
    <property type="term" value="F:phosphopantetheine binding"/>
    <property type="evidence" value="ECO:0007669"/>
    <property type="project" value="InterPro"/>
</dbReference>